<reference evidence="2" key="1">
    <citation type="submission" date="2023-03" db="EMBL/GenBank/DDBJ databases">
        <title>MT1 and MT2 Draft Genomes of Novel Species.</title>
        <authorList>
            <person name="Venkateswaran K."/>
        </authorList>
    </citation>
    <scope>NUCLEOTIDE SEQUENCE</scope>
    <source>
        <strain evidence="2">F6_3S_P_2</strain>
    </source>
</reference>
<feature type="chain" id="PRO_5047059261" evidence="1">
    <location>
        <begin position="19"/>
        <end position="148"/>
    </location>
</feature>
<organism evidence="2 3">
    <name type="scientific">Sporosarcina highlanderae</name>
    <dbReference type="NCBI Taxonomy" id="3035916"/>
    <lineage>
        <taxon>Bacteria</taxon>
        <taxon>Bacillati</taxon>
        <taxon>Bacillota</taxon>
        <taxon>Bacilli</taxon>
        <taxon>Bacillales</taxon>
        <taxon>Caryophanaceae</taxon>
        <taxon>Sporosarcina</taxon>
    </lineage>
</organism>
<protein>
    <submittedName>
        <fullName evidence="2">DUF4362 domain-containing protein</fullName>
    </submittedName>
</protein>
<dbReference type="Proteomes" id="UP001175097">
    <property type="component" value="Unassembled WGS sequence"/>
</dbReference>
<evidence type="ECO:0000313" key="2">
    <source>
        <dbReference type="EMBL" id="MDN4608489.1"/>
    </source>
</evidence>
<accession>A0ABT8JWG9</accession>
<keyword evidence="1" id="KW-0732">Signal</keyword>
<name>A0ABT8JWG9_9BACL</name>
<feature type="signal peptide" evidence="1">
    <location>
        <begin position="1"/>
        <end position="18"/>
    </location>
</feature>
<dbReference type="EMBL" id="JAROCC010000011">
    <property type="protein sequence ID" value="MDN4608489.1"/>
    <property type="molecule type" value="Genomic_DNA"/>
</dbReference>
<keyword evidence="3" id="KW-1185">Reference proteome</keyword>
<dbReference type="Pfam" id="PF14275">
    <property type="entry name" value="DUF4362"/>
    <property type="match status" value="1"/>
</dbReference>
<dbReference type="InterPro" id="IPR025372">
    <property type="entry name" value="DUF4362"/>
</dbReference>
<gene>
    <name evidence="2" type="ORF">P5G49_13510</name>
</gene>
<dbReference type="RefSeq" id="WP_301244582.1">
    <property type="nucleotide sequence ID" value="NZ_JAROCC010000011.1"/>
</dbReference>
<sequence>MQKIMYLLLMLMSSLLSADSYDSEKAVKNGDVINMHGPIYNFARFEEFLDVVKEGNIADVRITNYAIDGNPTLYNLTFDGTVFHLEIDQSKNKNRGDSPNNVRLSCNELVREVGQQLYIYTLKECQNSTTDSFNLLNILKEQEDNHEH</sequence>
<evidence type="ECO:0000256" key="1">
    <source>
        <dbReference type="SAM" id="SignalP"/>
    </source>
</evidence>
<proteinExistence type="predicted"/>
<comment type="caution">
    <text evidence="2">The sequence shown here is derived from an EMBL/GenBank/DDBJ whole genome shotgun (WGS) entry which is preliminary data.</text>
</comment>
<evidence type="ECO:0000313" key="3">
    <source>
        <dbReference type="Proteomes" id="UP001175097"/>
    </source>
</evidence>